<keyword evidence="13" id="KW-1185">Reference proteome</keyword>
<dbReference type="EMBL" id="FNBI01000009">
    <property type="protein sequence ID" value="SDG01618.1"/>
    <property type="molecule type" value="Genomic_DNA"/>
</dbReference>
<evidence type="ECO:0000313" key="13">
    <source>
        <dbReference type="Proteomes" id="UP000323502"/>
    </source>
</evidence>
<dbReference type="EMBL" id="WSUT01000002">
    <property type="protein sequence ID" value="MWC42341.1"/>
    <property type="molecule type" value="Genomic_DNA"/>
</dbReference>
<dbReference type="OrthoDB" id="9808602at2"/>
<feature type="transmembrane region" description="Helical" evidence="9">
    <location>
        <begin position="32"/>
        <end position="55"/>
    </location>
</feature>
<comment type="subcellular location">
    <subcellularLocation>
        <location evidence="1">Cell membrane</location>
    </subcellularLocation>
</comment>
<evidence type="ECO:0000256" key="4">
    <source>
        <dbReference type="ARBA" id="ARBA00022679"/>
    </source>
</evidence>
<keyword evidence="6 9" id="KW-1133">Transmembrane helix</keyword>
<sequence length="224" mass="24907">MYLTQGRIGEISISDTPKDKNAGEALLRVLDLLVGIIAVVVFAPLLIGLALAIYITSPGPLIFAQPRIGRNGRMFRCFKFRTMVVDATERLEQLLASDPLARAEWARDHKLRNDPRITPLGAFLRKSSLDELPQFFNLINGTMSIVGPRPIVAAEVVRYGRRFNEYCSVRPGITGLWQVSGRSDTTYRRRVALDVAYSRHRSLGLNLKIMAMTVPAVLAAKGSR</sequence>
<dbReference type="GO" id="GO:0000271">
    <property type="term" value="P:polysaccharide biosynthetic process"/>
    <property type="evidence" value="ECO:0007669"/>
    <property type="project" value="UniProtKB-KW"/>
</dbReference>
<feature type="domain" description="Bacterial sugar transferase" evidence="10">
    <location>
        <begin position="28"/>
        <end position="218"/>
    </location>
</feature>
<keyword evidence="3" id="KW-1003">Cell membrane</keyword>
<protein>
    <submittedName>
        <fullName evidence="11 12">Sugar transferase</fullName>
    </submittedName>
</protein>
<evidence type="ECO:0000313" key="11">
    <source>
        <dbReference type="EMBL" id="MWC42341.1"/>
    </source>
</evidence>
<comment type="similarity">
    <text evidence="2">Belongs to the bacterial sugar transferase family.</text>
</comment>
<dbReference type="GO" id="GO:0005886">
    <property type="term" value="C:plasma membrane"/>
    <property type="evidence" value="ECO:0007669"/>
    <property type="project" value="UniProtKB-SubCell"/>
</dbReference>
<accession>A0A1G7QSW7</accession>
<evidence type="ECO:0000256" key="2">
    <source>
        <dbReference type="ARBA" id="ARBA00006464"/>
    </source>
</evidence>
<dbReference type="PANTHER" id="PTHR30576:SF4">
    <property type="entry name" value="UNDECAPRENYL-PHOSPHATE GALACTOSE PHOSPHOTRANSFERASE"/>
    <property type="match status" value="1"/>
</dbReference>
<organism evidence="12 13">
    <name type="scientific">Sphingomonas carotinifaciens</name>
    <dbReference type="NCBI Taxonomy" id="1166323"/>
    <lineage>
        <taxon>Bacteria</taxon>
        <taxon>Pseudomonadati</taxon>
        <taxon>Pseudomonadota</taxon>
        <taxon>Alphaproteobacteria</taxon>
        <taxon>Sphingomonadales</taxon>
        <taxon>Sphingomonadaceae</taxon>
        <taxon>Sphingomonas</taxon>
    </lineage>
</organism>
<keyword evidence="7 9" id="KW-0472">Membrane</keyword>
<dbReference type="AlphaFoldDB" id="A0A1G7QSW7"/>
<evidence type="ECO:0000256" key="8">
    <source>
        <dbReference type="ARBA" id="ARBA00023169"/>
    </source>
</evidence>
<evidence type="ECO:0000259" key="10">
    <source>
        <dbReference type="Pfam" id="PF02397"/>
    </source>
</evidence>
<dbReference type="InterPro" id="IPR003362">
    <property type="entry name" value="Bact_transf"/>
</dbReference>
<evidence type="ECO:0000256" key="1">
    <source>
        <dbReference type="ARBA" id="ARBA00004236"/>
    </source>
</evidence>
<name>A0A1G7QSW7_9SPHN</name>
<evidence type="ECO:0000256" key="3">
    <source>
        <dbReference type="ARBA" id="ARBA00022475"/>
    </source>
</evidence>
<evidence type="ECO:0000256" key="5">
    <source>
        <dbReference type="ARBA" id="ARBA00022692"/>
    </source>
</evidence>
<reference evidence="12 13" key="1">
    <citation type="submission" date="2016-10" db="EMBL/GenBank/DDBJ databases">
        <authorList>
            <person name="Varghese N."/>
            <person name="Submissions S."/>
        </authorList>
    </citation>
    <scope>NUCLEOTIDE SEQUENCE [LARGE SCALE GENOMIC DNA]</scope>
    <source>
        <strain evidence="12 13">S7-754</strain>
    </source>
</reference>
<dbReference type="PANTHER" id="PTHR30576">
    <property type="entry name" value="COLANIC BIOSYNTHESIS UDP-GLUCOSE LIPID CARRIER TRANSFERASE"/>
    <property type="match status" value="1"/>
</dbReference>
<dbReference type="RefSeq" id="WP_112383685.1">
    <property type="nucleotide sequence ID" value="NZ_CP178399.1"/>
</dbReference>
<keyword evidence="4 12" id="KW-0808">Transferase</keyword>
<dbReference type="Proteomes" id="UP000323502">
    <property type="component" value="Unassembled WGS sequence"/>
</dbReference>
<gene>
    <name evidence="11" type="ORF">GQR91_01520</name>
    <name evidence="12" type="ORF">SAMN05216557_10933</name>
</gene>
<evidence type="ECO:0000256" key="9">
    <source>
        <dbReference type="SAM" id="Phobius"/>
    </source>
</evidence>
<keyword evidence="8" id="KW-0270">Exopolysaccharide synthesis</keyword>
<dbReference type="Proteomes" id="UP000436801">
    <property type="component" value="Unassembled WGS sequence"/>
</dbReference>
<proteinExistence type="inferred from homology"/>
<dbReference type="Pfam" id="PF02397">
    <property type="entry name" value="Bac_transf"/>
    <property type="match status" value="1"/>
</dbReference>
<reference evidence="11 14" key="2">
    <citation type="submission" date="2019-12" db="EMBL/GenBank/DDBJ databases">
        <authorList>
            <person name="Zheng J."/>
        </authorList>
    </citation>
    <scope>NUCLEOTIDE SEQUENCE [LARGE SCALE GENOMIC DNA]</scope>
    <source>
        <strain evidence="11 14">DSM 27347</strain>
    </source>
</reference>
<evidence type="ECO:0000313" key="14">
    <source>
        <dbReference type="Proteomes" id="UP000436801"/>
    </source>
</evidence>
<keyword evidence="5 9" id="KW-0812">Transmembrane</keyword>
<evidence type="ECO:0000256" key="6">
    <source>
        <dbReference type="ARBA" id="ARBA00022989"/>
    </source>
</evidence>
<dbReference type="GO" id="GO:0016780">
    <property type="term" value="F:phosphotransferase activity, for other substituted phosphate groups"/>
    <property type="evidence" value="ECO:0007669"/>
    <property type="project" value="TreeGrafter"/>
</dbReference>
<evidence type="ECO:0000256" key="7">
    <source>
        <dbReference type="ARBA" id="ARBA00023136"/>
    </source>
</evidence>
<evidence type="ECO:0000313" key="12">
    <source>
        <dbReference type="EMBL" id="SDG01618.1"/>
    </source>
</evidence>